<evidence type="ECO:0000259" key="7">
    <source>
        <dbReference type="Pfam" id="PF00082"/>
    </source>
</evidence>
<comment type="similarity">
    <text evidence="1 6">Belongs to the peptidase S8 family.</text>
</comment>
<evidence type="ECO:0000313" key="8">
    <source>
        <dbReference type="EMBL" id="ADI23485.1"/>
    </source>
</evidence>
<dbReference type="PANTHER" id="PTHR43399">
    <property type="entry name" value="SUBTILISIN-RELATED"/>
    <property type="match status" value="1"/>
</dbReference>
<dbReference type="InterPro" id="IPR036852">
    <property type="entry name" value="Peptidase_S8/S53_dom_sf"/>
</dbReference>
<dbReference type="InterPro" id="IPR015500">
    <property type="entry name" value="Peptidase_S8_subtilisin-rel"/>
</dbReference>
<keyword evidence="2 6" id="KW-0645">Protease</keyword>
<evidence type="ECO:0000256" key="5">
    <source>
        <dbReference type="ARBA" id="ARBA00022825"/>
    </source>
</evidence>
<organism evidence="8">
    <name type="scientific">uncultured gamma proteobacterium HF0770_40P16</name>
    <dbReference type="NCBI Taxonomy" id="723580"/>
    <lineage>
        <taxon>Bacteria</taxon>
        <taxon>Pseudomonadati</taxon>
        <taxon>Pseudomonadota</taxon>
        <taxon>Gammaproteobacteria</taxon>
        <taxon>environmental samples</taxon>
    </lineage>
</organism>
<protein>
    <submittedName>
        <fullName evidence="8">Subtilisin-like serine proteases</fullName>
    </submittedName>
</protein>
<proteinExistence type="inferred from homology"/>
<keyword evidence="5 6" id="KW-0720">Serine protease</keyword>
<reference evidence="8" key="1">
    <citation type="submission" date="2010-01" db="EMBL/GenBank/DDBJ databases">
        <title>Genome fragments of uncultured bacteria from the North Pacific subtropical Gyre.</title>
        <authorList>
            <person name="Pham V.D."/>
            <person name="Delong E.F."/>
        </authorList>
    </citation>
    <scope>NUCLEOTIDE SEQUENCE</scope>
</reference>
<dbReference type="InterPro" id="IPR023828">
    <property type="entry name" value="Peptidase_S8_Ser-AS"/>
</dbReference>
<dbReference type="PROSITE" id="PS51892">
    <property type="entry name" value="SUBTILASE"/>
    <property type="match status" value="1"/>
</dbReference>
<dbReference type="PRINTS" id="PR00723">
    <property type="entry name" value="SUBTILISIN"/>
</dbReference>
<dbReference type="InterPro" id="IPR051048">
    <property type="entry name" value="Peptidase_S8/S53_subtilisin"/>
</dbReference>
<dbReference type="AlphaFoldDB" id="E7C7R1"/>
<keyword evidence="3" id="KW-0732">Signal</keyword>
<dbReference type="PANTHER" id="PTHR43399:SF4">
    <property type="entry name" value="CELL WALL-ASSOCIATED PROTEASE"/>
    <property type="match status" value="1"/>
</dbReference>
<dbReference type="InterPro" id="IPR000209">
    <property type="entry name" value="Peptidase_S8/S53_dom"/>
</dbReference>
<accession>E7C7R1</accession>
<dbReference type="InterPro" id="IPR034061">
    <property type="entry name" value="Peptidases_S8_Autotransporter"/>
</dbReference>
<keyword evidence="4 6" id="KW-0378">Hydrolase</keyword>
<dbReference type="Gene3D" id="3.40.50.200">
    <property type="entry name" value="Peptidase S8/S53 domain"/>
    <property type="match status" value="1"/>
</dbReference>
<dbReference type="EMBL" id="GU568016">
    <property type="protein sequence ID" value="ADI23485.1"/>
    <property type="molecule type" value="Genomic_DNA"/>
</dbReference>
<dbReference type="CDD" id="cd04848">
    <property type="entry name" value="Peptidases_S8_Autotransporter_serine_protease_like"/>
    <property type="match status" value="1"/>
</dbReference>
<feature type="active site" description="Charge relay system" evidence="6">
    <location>
        <position position="38"/>
    </location>
</feature>
<feature type="active site" description="Charge relay system" evidence="6">
    <location>
        <position position="245"/>
    </location>
</feature>
<evidence type="ECO:0000256" key="6">
    <source>
        <dbReference type="PROSITE-ProRule" id="PRU01240"/>
    </source>
</evidence>
<evidence type="ECO:0000256" key="3">
    <source>
        <dbReference type="ARBA" id="ARBA00022729"/>
    </source>
</evidence>
<dbReference type="PROSITE" id="PS00138">
    <property type="entry name" value="SUBTILASE_SER"/>
    <property type="match status" value="1"/>
</dbReference>
<sequence>MDSGVDTSHQELDSNYKFTSDSYLTYQSRSPTTDEKRHGTHVSAIAVGDKDGSGMHGVAFDSQLFFISIELSDPPDDYEPAVIDQTVDYTAVDSSWSQLEDYFIQRNVTVVNGSFGYQGNINEYTEENLRYAFPLTIAVMAQANKADADKTIFVWSAGNGGAYADQGVDYSSPEVFAGMAYLLPELQGNSVAVVSVDSAGEISYFSNRCGVSEDYCIAAPGSSIYSAYAQDSPMNNQYASWSGTSMAAPHVSGGIALLADYFRDQLGNTEILERLFITADKTGIYEDSSIYGQGLMDLDAATSPVGQTMVLTMSHLGIKSFPAFSTSLSSFGPAIGDAWVNQLSREFAVFDQLGAPFFNQLDSTYFNPRNSVEWLSYKYTNPTFRTKEIEKDLSSGTSLTLGLNVLGYGEHKFSPTLWARDEQKMRYFSLRKDLSDKTYYFVGSGLSPSLYFSNNIKKVGQRKIFGRSDLSSPYMAFGEDGSFLGGAVSFSEKATLTASFFSGNHADMAMFKRKTDNQGLVLELQSNLENSIFSVQTGLLTEASGMLGSSFDGGYGSLEESLTYFSGLNALISWKKVNASGSLFVGQTKPKLNETGIISGLEDLSSSSFNFTLFAKELFNKKDSIGLRISQPLRLENGGVYFSIPTGRKPNKEIIFDKYRSDLSPSGRQVDLELIYRTSAKYGSFYSRLGVTKDEGHFKREGVESFFETVFEIPLH</sequence>
<dbReference type="Pfam" id="PF00082">
    <property type="entry name" value="Peptidase_S8"/>
    <property type="match status" value="1"/>
</dbReference>
<dbReference type="GO" id="GO:0004252">
    <property type="term" value="F:serine-type endopeptidase activity"/>
    <property type="evidence" value="ECO:0007669"/>
    <property type="project" value="UniProtKB-UniRule"/>
</dbReference>
<name>E7C7R1_9GAMM</name>
<dbReference type="GO" id="GO:0006508">
    <property type="term" value="P:proteolysis"/>
    <property type="evidence" value="ECO:0007669"/>
    <property type="project" value="UniProtKB-KW"/>
</dbReference>
<evidence type="ECO:0000256" key="1">
    <source>
        <dbReference type="ARBA" id="ARBA00011073"/>
    </source>
</evidence>
<feature type="domain" description="Peptidase S8/S53" evidence="7">
    <location>
        <begin position="1"/>
        <end position="294"/>
    </location>
</feature>
<feature type="active site" description="Charge relay system" evidence="6">
    <location>
        <position position="2"/>
    </location>
</feature>
<evidence type="ECO:0000256" key="2">
    <source>
        <dbReference type="ARBA" id="ARBA00022670"/>
    </source>
</evidence>
<evidence type="ECO:0000256" key="4">
    <source>
        <dbReference type="ARBA" id="ARBA00022801"/>
    </source>
</evidence>
<dbReference type="SUPFAM" id="SSF52743">
    <property type="entry name" value="Subtilisin-like"/>
    <property type="match status" value="1"/>
</dbReference>